<dbReference type="Proteomes" id="UP000027920">
    <property type="component" value="Unassembled WGS sequence"/>
</dbReference>
<dbReference type="InterPro" id="IPR007219">
    <property type="entry name" value="XnlR_reg_dom"/>
</dbReference>
<dbReference type="EMBL" id="AMGV01000003">
    <property type="protein sequence ID" value="KEF60186.1"/>
    <property type="molecule type" value="Genomic_DNA"/>
</dbReference>
<dbReference type="InterPro" id="IPR050987">
    <property type="entry name" value="AtrR-like"/>
</dbReference>
<dbReference type="RefSeq" id="XP_013262776.1">
    <property type="nucleotide sequence ID" value="XM_013407322.1"/>
</dbReference>
<dbReference type="HOGENOM" id="CLU_016203_0_0_1"/>
<dbReference type="GeneID" id="25279963"/>
<proteinExistence type="predicted"/>
<evidence type="ECO:0000256" key="1">
    <source>
        <dbReference type="ARBA" id="ARBA00023242"/>
    </source>
</evidence>
<dbReference type="AlphaFoldDB" id="A0A072PJX5"/>
<dbReference type="OrthoDB" id="2123952at2759"/>
<gene>
    <name evidence="3" type="ORF">A1O9_05036</name>
</gene>
<feature type="domain" description="Xylanolytic transcriptional activator regulatory" evidence="2">
    <location>
        <begin position="27"/>
        <end position="188"/>
    </location>
</feature>
<keyword evidence="1" id="KW-0539">Nucleus</keyword>
<evidence type="ECO:0000313" key="4">
    <source>
        <dbReference type="Proteomes" id="UP000027920"/>
    </source>
</evidence>
<dbReference type="GO" id="GO:0003677">
    <property type="term" value="F:DNA binding"/>
    <property type="evidence" value="ECO:0007669"/>
    <property type="project" value="InterPro"/>
</dbReference>
<evidence type="ECO:0000313" key="3">
    <source>
        <dbReference type="EMBL" id="KEF60186.1"/>
    </source>
</evidence>
<dbReference type="CDD" id="cd12148">
    <property type="entry name" value="fungal_TF_MHR"/>
    <property type="match status" value="1"/>
</dbReference>
<dbReference type="GO" id="GO:0003700">
    <property type="term" value="F:DNA-binding transcription factor activity"/>
    <property type="evidence" value="ECO:0007669"/>
    <property type="project" value="InterPro"/>
</dbReference>
<comment type="caution">
    <text evidence="3">The sequence shown here is derived from an EMBL/GenBank/DDBJ whole genome shotgun (WGS) entry which is preliminary data.</text>
</comment>
<dbReference type="PANTHER" id="PTHR46910">
    <property type="entry name" value="TRANSCRIPTION FACTOR PDR1"/>
    <property type="match status" value="1"/>
</dbReference>
<keyword evidence="4" id="KW-1185">Reference proteome</keyword>
<dbReference type="Pfam" id="PF04082">
    <property type="entry name" value="Fungal_trans"/>
    <property type="match status" value="1"/>
</dbReference>
<dbReference type="VEuPathDB" id="FungiDB:A1O9_05036"/>
<dbReference type="GO" id="GO:0008270">
    <property type="term" value="F:zinc ion binding"/>
    <property type="evidence" value="ECO:0007669"/>
    <property type="project" value="InterPro"/>
</dbReference>
<name>A0A072PJX5_9EURO</name>
<sequence length="322" mass="36704">MAICALSAYRIKSGATILSNVAPMQINVEAHPYLEEAISAVPQRSVEIQDFESLQAIGIICLTALESGNADLLHQYSGLYHTVIAEQGFCDERRWASSLSEIEKEERRRLYWHMYRLEVHTSLVLGHIIRLPELQSAIAYPSFVDEDYTNSDPDSEWLSGWNFVTDIYRGLEHLIVSFRSRRSSTELERRKLSTSFMLDANTHEKVLSQLADAYHKLPARFKKAAPLSSDTRRNRCSFQAANIICTYQLMNMVSFTISEATFYEACQTALELIEEMSTIPTGYLRAMSLAMLQELAGFGHILSSFIGKELHRSDYRHLRTVM</sequence>
<reference evidence="3 4" key="1">
    <citation type="submission" date="2013-03" db="EMBL/GenBank/DDBJ databases">
        <title>The Genome Sequence of Exophiala aquamarina CBS 119918.</title>
        <authorList>
            <consortium name="The Broad Institute Genomics Platform"/>
            <person name="Cuomo C."/>
            <person name="de Hoog S."/>
            <person name="Gorbushina A."/>
            <person name="Walker B."/>
            <person name="Young S.K."/>
            <person name="Zeng Q."/>
            <person name="Gargeya S."/>
            <person name="Fitzgerald M."/>
            <person name="Haas B."/>
            <person name="Abouelleil A."/>
            <person name="Allen A.W."/>
            <person name="Alvarado L."/>
            <person name="Arachchi H.M."/>
            <person name="Berlin A.M."/>
            <person name="Chapman S.B."/>
            <person name="Gainer-Dewar J."/>
            <person name="Goldberg J."/>
            <person name="Griggs A."/>
            <person name="Gujja S."/>
            <person name="Hansen M."/>
            <person name="Howarth C."/>
            <person name="Imamovic A."/>
            <person name="Ireland A."/>
            <person name="Larimer J."/>
            <person name="McCowan C."/>
            <person name="Murphy C."/>
            <person name="Pearson M."/>
            <person name="Poon T.W."/>
            <person name="Priest M."/>
            <person name="Roberts A."/>
            <person name="Saif S."/>
            <person name="Shea T."/>
            <person name="Sisk P."/>
            <person name="Sykes S."/>
            <person name="Wortman J."/>
            <person name="Nusbaum C."/>
            <person name="Birren B."/>
        </authorList>
    </citation>
    <scope>NUCLEOTIDE SEQUENCE [LARGE SCALE GENOMIC DNA]</scope>
    <source>
        <strain evidence="3 4">CBS 119918</strain>
    </source>
</reference>
<accession>A0A072PJX5</accession>
<dbReference type="PANTHER" id="PTHR46910:SF18">
    <property type="entry name" value="ZN(II)2CYS6 TRANSCRIPTION FACTOR (EUROFUNG)"/>
    <property type="match status" value="1"/>
</dbReference>
<organism evidence="3 4">
    <name type="scientific">Exophiala aquamarina CBS 119918</name>
    <dbReference type="NCBI Taxonomy" id="1182545"/>
    <lineage>
        <taxon>Eukaryota</taxon>
        <taxon>Fungi</taxon>
        <taxon>Dikarya</taxon>
        <taxon>Ascomycota</taxon>
        <taxon>Pezizomycotina</taxon>
        <taxon>Eurotiomycetes</taxon>
        <taxon>Chaetothyriomycetidae</taxon>
        <taxon>Chaetothyriales</taxon>
        <taxon>Herpotrichiellaceae</taxon>
        <taxon>Exophiala</taxon>
    </lineage>
</organism>
<dbReference type="GO" id="GO:0006351">
    <property type="term" value="P:DNA-templated transcription"/>
    <property type="evidence" value="ECO:0007669"/>
    <property type="project" value="InterPro"/>
</dbReference>
<protein>
    <recommendedName>
        <fullName evidence="2">Xylanolytic transcriptional activator regulatory domain-containing protein</fullName>
    </recommendedName>
</protein>
<evidence type="ECO:0000259" key="2">
    <source>
        <dbReference type="Pfam" id="PF04082"/>
    </source>
</evidence>